<dbReference type="Pfam" id="PF13229">
    <property type="entry name" value="Beta_helix"/>
    <property type="match status" value="1"/>
</dbReference>
<evidence type="ECO:0000256" key="2">
    <source>
        <dbReference type="SAM" id="Phobius"/>
    </source>
</evidence>
<dbReference type="KEGG" id="ngf:FRF71_14285"/>
<gene>
    <name evidence="5" type="ORF">FRF71_14285</name>
</gene>
<sequence>MRCRPASSCLTGASLASCLSATICNPVMMKLGWIIVAAISLALGSFAVAQNGKTRTAAHFHVDYERGNDQNDGLSPQRSWKHAPGDPNATGQPKGLRLVPGDKVTFAAGVTYRGSIVVSDSGTQPAPIVFEAAAGAPAIINGSEPVEAIPCGSQPECQGLAGKAVLLRIDRHAALAGTIFDSAGPMRLAQDPNPESAQYPDEITQFRSIATSRIQAGEFPLPIRSPDCAGDCGMELALWVQRNVVVSKPVLSIKNGVAQFDPAGLRFYTDRDTRYALRGLPQFLDEPGEYLPVSDGLVLALPRQAGSKFAFASGRGGIMVRNASWVTIRNLGFEQMGDGGAYGKGIGVFVNTPGIRGLTISNNRLRHLDLRSGTGAINLRGVSDLTIVGNQIEGIVRGSGIRLAGPSVNTRISGNTIVGIGRTAIYVAEAKDVEVTDNFIADVKGVHGNGLTAYQGNNNVAFRRNTVIDAKQAVTFQGNNEKTATPQALVFENNLLVSTPDSLGALISWGLKTRDVAIRDNIMLGGPIGLRMNPNDQGVTVSRNFGRPPAATAPVTEPTGAQANRWLNAAPPWEGELLRLIRSRTPVPAELQRRVCKTAFGSASAGRAVGADFVCP</sequence>
<keyword evidence="2" id="KW-0812">Transmembrane</keyword>
<feature type="chain" id="PRO_5023069853" evidence="3">
    <location>
        <begin position="22"/>
        <end position="616"/>
    </location>
</feature>
<keyword evidence="3" id="KW-0732">Signal</keyword>
<keyword evidence="2" id="KW-0472">Membrane</keyword>
<evidence type="ECO:0000259" key="4">
    <source>
        <dbReference type="Pfam" id="PF13229"/>
    </source>
</evidence>
<dbReference type="Gene3D" id="2.160.20.10">
    <property type="entry name" value="Single-stranded right-handed beta-helix, Pectin lyase-like"/>
    <property type="match status" value="2"/>
</dbReference>
<feature type="transmembrane region" description="Helical" evidence="2">
    <location>
        <begin position="31"/>
        <end position="49"/>
    </location>
</feature>
<dbReference type="OrthoDB" id="7594648at2"/>
<evidence type="ECO:0000256" key="1">
    <source>
        <dbReference type="SAM" id="MobiDB-lite"/>
    </source>
</evidence>
<dbReference type="InterPro" id="IPR011050">
    <property type="entry name" value="Pectin_lyase_fold/virulence"/>
</dbReference>
<dbReference type="PANTHER" id="PTHR36453:SF1">
    <property type="entry name" value="RIGHT HANDED BETA HELIX DOMAIN-CONTAINING PROTEIN"/>
    <property type="match status" value="1"/>
</dbReference>
<keyword evidence="6" id="KW-1185">Reference proteome</keyword>
<evidence type="ECO:0000313" key="6">
    <source>
        <dbReference type="Proteomes" id="UP000321172"/>
    </source>
</evidence>
<name>A0A5B8S9M7_9SPHN</name>
<accession>A0A5B8S9M7</accession>
<dbReference type="InterPro" id="IPR006626">
    <property type="entry name" value="PbH1"/>
</dbReference>
<dbReference type="Proteomes" id="UP000321172">
    <property type="component" value="Chromosome"/>
</dbReference>
<dbReference type="SMART" id="SM00710">
    <property type="entry name" value="PbH1"/>
    <property type="match status" value="5"/>
</dbReference>
<dbReference type="PANTHER" id="PTHR36453">
    <property type="entry name" value="SECRETED PROTEIN-RELATED"/>
    <property type="match status" value="1"/>
</dbReference>
<dbReference type="InterPro" id="IPR039448">
    <property type="entry name" value="Beta_helix"/>
</dbReference>
<dbReference type="InterPro" id="IPR012334">
    <property type="entry name" value="Pectin_lyas_fold"/>
</dbReference>
<feature type="signal peptide" evidence="3">
    <location>
        <begin position="1"/>
        <end position="21"/>
    </location>
</feature>
<dbReference type="EMBL" id="CP042345">
    <property type="protein sequence ID" value="QEA17207.1"/>
    <property type="molecule type" value="Genomic_DNA"/>
</dbReference>
<feature type="domain" description="Right handed beta helix" evidence="4">
    <location>
        <begin position="313"/>
        <end position="467"/>
    </location>
</feature>
<feature type="region of interest" description="Disordered" evidence="1">
    <location>
        <begin position="65"/>
        <end position="96"/>
    </location>
</feature>
<dbReference type="SUPFAM" id="SSF51126">
    <property type="entry name" value="Pectin lyase-like"/>
    <property type="match status" value="1"/>
</dbReference>
<dbReference type="PROSITE" id="PS51257">
    <property type="entry name" value="PROKAR_LIPOPROTEIN"/>
    <property type="match status" value="1"/>
</dbReference>
<protein>
    <submittedName>
        <fullName evidence="5">Right-handed parallel beta-helix repeat-containing protein</fullName>
    </submittedName>
</protein>
<keyword evidence="2" id="KW-1133">Transmembrane helix</keyword>
<proteinExistence type="predicted"/>
<evidence type="ECO:0000313" key="5">
    <source>
        <dbReference type="EMBL" id="QEA17207.1"/>
    </source>
</evidence>
<evidence type="ECO:0000256" key="3">
    <source>
        <dbReference type="SAM" id="SignalP"/>
    </source>
</evidence>
<organism evidence="5 6">
    <name type="scientific">Novosphingobium ginsenosidimutans</name>
    <dbReference type="NCBI Taxonomy" id="1176536"/>
    <lineage>
        <taxon>Bacteria</taxon>
        <taxon>Pseudomonadati</taxon>
        <taxon>Pseudomonadota</taxon>
        <taxon>Alphaproteobacteria</taxon>
        <taxon>Sphingomonadales</taxon>
        <taxon>Sphingomonadaceae</taxon>
        <taxon>Novosphingobium</taxon>
    </lineage>
</organism>
<reference evidence="5 6" key="1">
    <citation type="journal article" date="2013" name="J. Microbiol. Biotechnol.">
        <title>Novosphingobium ginsenosidimutans sp. nov., with the ability to convert ginsenoside.</title>
        <authorList>
            <person name="Kim J.K."/>
            <person name="He D."/>
            <person name="Liu Q.M."/>
            <person name="Park H.Y."/>
            <person name="Jung M.S."/>
            <person name="Yoon M.H."/>
            <person name="Kim S.C."/>
            <person name="Im W.T."/>
        </authorList>
    </citation>
    <scope>NUCLEOTIDE SEQUENCE [LARGE SCALE GENOMIC DNA]</scope>
    <source>
        <strain evidence="5 6">FW-6</strain>
    </source>
</reference>
<dbReference type="AlphaFoldDB" id="A0A5B8S9M7"/>